<protein>
    <submittedName>
        <fullName evidence="3">Uncharacterized protein</fullName>
    </submittedName>
</protein>
<organism evidence="3 4">
    <name type="scientific">Zingiber officinale</name>
    <name type="common">Ginger</name>
    <name type="synonym">Amomum zingiber</name>
    <dbReference type="NCBI Taxonomy" id="94328"/>
    <lineage>
        <taxon>Eukaryota</taxon>
        <taxon>Viridiplantae</taxon>
        <taxon>Streptophyta</taxon>
        <taxon>Embryophyta</taxon>
        <taxon>Tracheophyta</taxon>
        <taxon>Spermatophyta</taxon>
        <taxon>Magnoliopsida</taxon>
        <taxon>Liliopsida</taxon>
        <taxon>Zingiberales</taxon>
        <taxon>Zingiberaceae</taxon>
        <taxon>Zingiber</taxon>
    </lineage>
</organism>
<feature type="region of interest" description="Disordered" evidence="1">
    <location>
        <begin position="178"/>
        <end position="200"/>
    </location>
</feature>
<evidence type="ECO:0000256" key="2">
    <source>
        <dbReference type="SAM" id="SignalP"/>
    </source>
</evidence>
<evidence type="ECO:0000256" key="1">
    <source>
        <dbReference type="SAM" id="MobiDB-lite"/>
    </source>
</evidence>
<name>A0A8J5G6L3_ZINOF</name>
<feature type="compositionally biased region" description="Basic and acidic residues" evidence="1">
    <location>
        <begin position="100"/>
        <end position="112"/>
    </location>
</feature>
<proteinExistence type="predicted"/>
<gene>
    <name evidence="3" type="ORF">ZIOFF_040714</name>
</gene>
<feature type="chain" id="PRO_5035307682" evidence="2">
    <location>
        <begin position="23"/>
        <end position="510"/>
    </location>
</feature>
<dbReference type="EMBL" id="JACMSC010000011">
    <property type="protein sequence ID" value="KAG6500856.1"/>
    <property type="molecule type" value="Genomic_DNA"/>
</dbReference>
<keyword evidence="2" id="KW-0732">Signal</keyword>
<feature type="region of interest" description="Disordered" evidence="1">
    <location>
        <begin position="96"/>
        <end position="125"/>
    </location>
</feature>
<accession>A0A8J5G6L3</accession>
<keyword evidence="4" id="KW-1185">Reference proteome</keyword>
<sequence>MTAWSTPLGPVILLALPSPASTLTVSSLRTTSPMSSRSSTRSLSSTSTPTGSSVVPGNLLRLVHFRELDLSNNRFCGPFPEEILRLPELNVQELRNTGSRAEDAASEKDGTGREPTGSVRPKDERAAEEYSGELLRLWPSSLARVNPPLHSCVAKWLGEGGEALPRYSRFPLFMAKGKGRSKRHSGQKGPREVASEDETSEDKLFDEMLMLDQSDFATKEIPPLGKEMEAIMLMLLFLELTVLAVRSLELTVLAVRSSLCMAWLGNYTVFDFVVFLDPCMAWLGSLSVFTNCWKCGANVQGVHGGFACIHGGPCLVPWCLFDCTPCALPHHHAALVYAKCQHVVYALPHVLLHWSMPSVNLHALVFATMAMLLWHHGQVHLPILLALRTSPSVYSFGSLDKSICSLAHYHTFVVVWHAQHTCLARPITKYDALLQVSTHPAHCYIRYFGVPCAKVTPGSLPSLSSARLRLGQSHVAALLLGIPCAHARPVGLTSLCLLHNLDLGNPTLGL</sequence>
<comment type="caution">
    <text evidence="3">The sequence shown here is derived from an EMBL/GenBank/DDBJ whole genome shotgun (WGS) entry which is preliminary data.</text>
</comment>
<dbReference type="AlphaFoldDB" id="A0A8J5G6L3"/>
<feature type="signal peptide" evidence="2">
    <location>
        <begin position="1"/>
        <end position="22"/>
    </location>
</feature>
<reference evidence="3 4" key="1">
    <citation type="submission" date="2020-08" db="EMBL/GenBank/DDBJ databases">
        <title>Plant Genome Project.</title>
        <authorList>
            <person name="Zhang R.-G."/>
        </authorList>
    </citation>
    <scope>NUCLEOTIDE SEQUENCE [LARGE SCALE GENOMIC DNA]</scope>
    <source>
        <tissue evidence="3">Rhizome</tissue>
    </source>
</reference>
<evidence type="ECO:0000313" key="3">
    <source>
        <dbReference type="EMBL" id="KAG6500856.1"/>
    </source>
</evidence>
<dbReference type="Proteomes" id="UP000734854">
    <property type="component" value="Unassembled WGS sequence"/>
</dbReference>
<feature type="region of interest" description="Disordered" evidence="1">
    <location>
        <begin position="26"/>
        <end position="53"/>
    </location>
</feature>
<evidence type="ECO:0000313" key="4">
    <source>
        <dbReference type="Proteomes" id="UP000734854"/>
    </source>
</evidence>
<dbReference type="SUPFAM" id="SSF52058">
    <property type="entry name" value="L domain-like"/>
    <property type="match status" value="1"/>
</dbReference>